<feature type="domain" description="Leucine-binding protein" evidence="4">
    <location>
        <begin position="62"/>
        <end position="409"/>
    </location>
</feature>
<dbReference type="RefSeq" id="WP_015793774.1">
    <property type="nucleotide sequence ID" value="NC_013131.1"/>
</dbReference>
<dbReference type="InterPro" id="IPR051010">
    <property type="entry name" value="BCAA_transport"/>
</dbReference>
<dbReference type="eggNOG" id="COG0683">
    <property type="taxonomic scope" value="Bacteria"/>
</dbReference>
<dbReference type="STRING" id="479433.Caci_5186"/>
<feature type="compositionally biased region" description="Basic and acidic residues" evidence="3">
    <location>
        <begin position="1"/>
        <end position="16"/>
    </location>
</feature>
<protein>
    <submittedName>
        <fullName evidence="5">Extracellular ligand-binding receptor</fullName>
    </submittedName>
</protein>
<gene>
    <name evidence="5" type="ordered locus">Caci_5186</name>
</gene>
<evidence type="ECO:0000259" key="4">
    <source>
        <dbReference type="Pfam" id="PF13458"/>
    </source>
</evidence>
<organism evidence="5 6">
    <name type="scientific">Catenulispora acidiphila (strain DSM 44928 / JCM 14897 / NBRC 102108 / NRRL B-24433 / ID139908)</name>
    <dbReference type="NCBI Taxonomy" id="479433"/>
    <lineage>
        <taxon>Bacteria</taxon>
        <taxon>Bacillati</taxon>
        <taxon>Actinomycetota</taxon>
        <taxon>Actinomycetes</taxon>
        <taxon>Catenulisporales</taxon>
        <taxon>Catenulisporaceae</taxon>
        <taxon>Catenulispora</taxon>
    </lineage>
</organism>
<dbReference type="PANTHER" id="PTHR30483:SF6">
    <property type="entry name" value="PERIPLASMIC BINDING PROTEIN OF ABC TRANSPORTER FOR NATURAL AMINO ACIDS"/>
    <property type="match status" value="1"/>
</dbReference>
<dbReference type="PANTHER" id="PTHR30483">
    <property type="entry name" value="LEUCINE-SPECIFIC-BINDING PROTEIN"/>
    <property type="match status" value="1"/>
</dbReference>
<dbReference type="Proteomes" id="UP000000851">
    <property type="component" value="Chromosome"/>
</dbReference>
<sequence precursor="true">MAAARDGARRGTDCRRRPPHRRRAFAALALAAATAAASGCAFGGGYYRYSDPAARPAGGTPLPVGLLLDLSGANGSAGADARDGFQLYVRQHGGRLGGRPAQLTISNEGPTPAATATTMQDLLAHGVQAVVGPIDYAGYESAAPLADAAHVPLVGVVARPDVTDISYVWNVAFLSTEPGAALAPFIYNHVKSPVYAIGGNYPGDWEQVRGFTDAYYALGGRLANPENLPTFTPAASFGPANATTDFAPYLQAIKASGAKAVYCAFTGDEAVRFVQQYARSVVKNIPLYAVGLVTDGPLLQQEGAAATNITSVLDYSPDVDTAANRAFVSAWAAGHDGREPSVYSLTGYDAAALLDQAVAQAGPKADAASINAAIGALGRIDSPRGAWQLASSTHAPIQKWYLRRVQVDGTALANVEIEELATLPD</sequence>
<dbReference type="InterPro" id="IPR028081">
    <property type="entry name" value="Leu-bd"/>
</dbReference>
<keyword evidence="2" id="KW-0732">Signal</keyword>
<dbReference type="InterPro" id="IPR028082">
    <property type="entry name" value="Peripla_BP_I"/>
</dbReference>
<reference evidence="5 6" key="1">
    <citation type="journal article" date="2009" name="Stand. Genomic Sci.">
        <title>Complete genome sequence of Catenulispora acidiphila type strain (ID 139908).</title>
        <authorList>
            <person name="Copeland A."/>
            <person name="Lapidus A."/>
            <person name="Glavina Del Rio T."/>
            <person name="Nolan M."/>
            <person name="Lucas S."/>
            <person name="Chen F."/>
            <person name="Tice H."/>
            <person name="Cheng J.F."/>
            <person name="Bruce D."/>
            <person name="Goodwin L."/>
            <person name="Pitluck S."/>
            <person name="Mikhailova N."/>
            <person name="Pati A."/>
            <person name="Ivanova N."/>
            <person name="Mavromatis K."/>
            <person name="Chen A."/>
            <person name="Palaniappan K."/>
            <person name="Chain P."/>
            <person name="Land M."/>
            <person name="Hauser L."/>
            <person name="Chang Y.J."/>
            <person name="Jeffries C.D."/>
            <person name="Chertkov O."/>
            <person name="Brettin T."/>
            <person name="Detter J.C."/>
            <person name="Han C."/>
            <person name="Ali Z."/>
            <person name="Tindall B.J."/>
            <person name="Goker M."/>
            <person name="Bristow J."/>
            <person name="Eisen J.A."/>
            <person name="Markowitz V."/>
            <person name="Hugenholtz P."/>
            <person name="Kyrpides N.C."/>
            <person name="Klenk H.P."/>
        </authorList>
    </citation>
    <scope>NUCLEOTIDE SEQUENCE [LARGE SCALE GENOMIC DNA]</scope>
    <source>
        <strain evidence="6">DSM 44928 / JCM 14897 / NBRC 102108 / NRRL B-24433 / ID139908</strain>
    </source>
</reference>
<dbReference type="SUPFAM" id="SSF53822">
    <property type="entry name" value="Periplasmic binding protein-like I"/>
    <property type="match status" value="1"/>
</dbReference>
<keyword evidence="5" id="KW-0675">Receptor</keyword>
<name>C7Q6L0_CATAD</name>
<comment type="similarity">
    <text evidence="1">Belongs to the leucine-binding protein family.</text>
</comment>
<feature type="region of interest" description="Disordered" evidence="3">
    <location>
        <begin position="1"/>
        <end position="20"/>
    </location>
</feature>
<evidence type="ECO:0000256" key="2">
    <source>
        <dbReference type="ARBA" id="ARBA00022729"/>
    </source>
</evidence>
<dbReference type="Gene3D" id="3.40.50.2300">
    <property type="match status" value="2"/>
</dbReference>
<keyword evidence="6" id="KW-1185">Reference proteome</keyword>
<evidence type="ECO:0000256" key="3">
    <source>
        <dbReference type="SAM" id="MobiDB-lite"/>
    </source>
</evidence>
<proteinExistence type="inferred from homology"/>
<dbReference type="Pfam" id="PF13458">
    <property type="entry name" value="Peripla_BP_6"/>
    <property type="match status" value="1"/>
</dbReference>
<evidence type="ECO:0000256" key="1">
    <source>
        <dbReference type="ARBA" id="ARBA00010062"/>
    </source>
</evidence>
<dbReference type="AlphaFoldDB" id="C7Q6L0"/>
<dbReference type="CDD" id="cd20014">
    <property type="entry name" value="PBP1_RPA0668_benzoate-like"/>
    <property type="match status" value="1"/>
</dbReference>
<dbReference type="InParanoid" id="C7Q6L0"/>
<evidence type="ECO:0000313" key="6">
    <source>
        <dbReference type="Proteomes" id="UP000000851"/>
    </source>
</evidence>
<dbReference type="OrthoDB" id="3759485at2"/>
<evidence type="ECO:0000313" key="5">
    <source>
        <dbReference type="EMBL" id="ACU74045.1"/>
    </source>
</evidence>
<dbReference type="HOGENOM" id="CLU_027128_1_2_11"/>
<dbReference type="EMBL" id="CP001700">
    <property type="protein sequence ID" value="ACU74045.1"/>
    <property type="molecule type" value="Genomic_DNA"/>
</dbReference>
<dbReference type="KEGG" id="cai:Caci_5186"/>
<accession>C7Q6L0</accession>